<proteinExistence type="predicted"/>
<protein>
    <submittedName>
        <fullName evidence="1">Uncharacterized protein</fullName>
    </submittedName>
</protein>
<sequence>MVVDNPTGSAYPNICFWTQTKFNEWSNSPGAHTDKNWKMSFLEDTNSATMFRDTIKAIRKGMCTGWMELVSTGMAPKSWSKACASTRVLFHSMMEKSFPIFKLTHNGWKLDHLCANYYPGWVRNNSNKAGEWLTNKAMKTED</sequence>
<dbReference type="EMBL" id="KN826642">
    <property type="protein sequence ID" value="KIK78284.1"/>
    <property type="molecule type" value="Genomic_DNA"/>
</dbReference>
<accession>A0A0D0DC89</accession>
<dbReference type="InParanoid" id="A0A0D0DC89"/>
<dbReference type="Proteomes" id="UP000054538">
    <property type="component" value="Unassembled WGS sequence"/>
</dbReference>
<dbReference type="OrthoDB" id="2662332at2759"/>
<gene>
    <name evidence="1" type="ORF">PAXRUDRAFT_164380</name>
</gene>
<reference evidence="1 2" key="1">
    <citation type="submission" date="2014-04" db="EMBL/GenBank/DDBJ databases">
        <authorList>
            <consortium name="DOE Joint Genome Institute"/>
            <person name="Kuo A."/>
            <person name="Kohler A."/>
            <person name="Jargeat P."/>
            <person name="Nagy L.G."/>
            <person name="Floudas D."/>
            <person name="Copeland A."/>
            <person name="Barry K.W."/>
            <person name="Cichocki N."/>
            <person name="Veneault-Fourrey C."/>
            <person name="LaButti K."/>
            <person name="Lindquist E.A."/>
            <person name="Lipzen A."/>
            <person name="Lundell T."/>
            <person name="Morin E."/>
            <person name="Murat C."/>
            <person name="Sun H."/>
            <person name="Tunlid A."/>
            <person name="Henrissat B."/>
            <person name="Grigoriev I.V."/>
            <person name="Hibbett D.S."/>
            <person name="Martin F."/>
            <person name="Nordberg H.P."/>
            <person name="Cantor M.N."/>
            <person name="Hua S.X."/>
        </authorList>
    </citation>
    <scope>NUCLEOTIDE SEQUENCE [LARGE SCALE GENOMIC DNA]</scope>
    <source>
        <strain evidence="1 2">Ve08.2h10</strain>
    </source>
</reference>
<organism evidence="1 2">
    <name type="scientific">Paxillus rubicundulus Ve08.2h10</name>
    <dbReference type="NCBI Taxonomy" id="930991"/>
    <lineage>
        <taxon>Eukaryota</taxon>
        <taxon>Fungi</taxon>
        <taxon>Dikarya</taxon>
        <taxon>Basidiomycota</taxon>
        <taxon>Agaricomycotina</taxon>
        <taxon>Agaricomycetes</taxon>
        <taxon>Agaricomycetidae</taxon>
        <taxon>Boletales</taxon>
        <taxon>Paxilineae</taxon>
        <taxon>Paxillaceae</taxon>
        <taxon>Paxillus</taxon>
    </lineage>
</organism>
<dbReference type="HOGENOM" id="CLU_069664_1_1_1"/>
<evidence type="ECO:0000313" key="1">
    <source>
        <dbReference type="EMBL" id="KIK78284.1"/>
    </source>
</evidence>
<dbReference type="STRING" id="930991.A0A0D0DC89"/>
<dbReference type="AlphaFoldDB" id="A0A0D0DC89"/>
<evidence type="ECO:0000313" key="2">
    <source>
        <dbReference type="Proteomes" id="UP000054538"/>
    </source>
</evidence>
<reference evidence="2" key="2">
    <citation type="submission" date="2015-01" db="EMBL/GenBank/DDBJ databases">
        <title>Evolutionary Origins and Diversification of the Mycorrhizal Mutualists.</title>
        <authorList>
            <consortium name="DOE Joint Genome Institute"/>
            <consortium name="Mycorrhizal Genomics Consortium"/>
            <person name="Kohler A."/>
            <person name="Kuo A."/>
            <person name="Nagy L.G."/>
            <person name="Floudas D."/>
            <person name="Copeland A."/>
            <person name="Barry K.W."/>
            <person name="Cichocki N."/>
            <person name="Veneault-Fourrey C."/>
            <person name="LaButti K."/>
            <person name="Lindquist E.A."/>
            <person name="Lipzen A."/>
            <person name="Lundell T."/>
            <person name="Morin E."/>
            <person name="Murat C."/>
            <person name="Riley R."/>
            <person name="Ohm R."/>
            <person name="Sun H."/>
            <person name="Tunlid A."/>
            <person name="Henrissat B."/>
            <person name="Grigoriev I.V."/>
            <person name="Hibbett D.S."/>
            <person name="Martin F."/>
        </authorList>
    </citation>
    <scope>NUCLEOTIDE SEQUENCE [LARGE SCALE GENOMIC DNA]</scope>
    <source>
        <strain evidence="2">Ve08.2h10</strain>
    </source>
</reference>
<name>A0A0D0DC89_9AGAM</name>
<feature type="non-terminal residue" evidence="1">
    <location>
        <position position="142"/>
    </location>
</feature>
<keyword evidence="2" id="KW-1185">Reference proteome</keyword>